<dbReference type="VEuPathDB" id="FungiDB:CPSG_01667"/>
<accession>E9CW34</accession>
<keyword evidence="3" id="KW-1003">Cell membrane</keyword>
<dbReference type="Proteomes" id="UP000002497">
    <property type="component" value="Unassembled WGS sequence"/>
</dbReference>
<keyword evidence="9" id="KW-1185">Reference proteome</keyword>
<evidence type="ECO:0000256" key="3">
    <source>
        <dbReference type="ARBA" id="ARBA00022475"/>
    </source>
</evidence>
<dbReference type="PANTHER" id="PTHR43549">
    <property type="entry name" value="MULTIDRUG RESISTANCE PROTEIN YPNP-RELATED"/>
    <property type="match status" value="1"/>
</dbReference>
<keyword evidence="6 7" id="KW-0472">Membrane</keyword>
<evidence type="ECO:0000256" key="5">
    <source>
        <dbReference type="ARBA" id="ARBA00022989"/>
    </source>
</evidence>
<reference evidence="9" key="2">
    <citation type="submission" date="2010-03" db="EMBL/GenBank/DDBJ databases">
        <title>The genome sequence of Coccidioides posadasii strain Silveira.</title>
        <authorList>
            <consortium name="The Broad Institute Genome Sequencing Center for Infectious Disease"/>
            <person name="Neafsey D."/>
            <person name="Orbach M."/>
            <person name="Henn M.R."/>
            <person name="Cole G.T."/>
            <person name="Galgiani J."/>
            <person name="Gardner M.J."/>
            <person name="Kirkland T.N."/>
            <person name="Taylor J.W."/>
            <person name="Young S.K."/>
            <person name="Zeng Q."/>
            <person name="Koehrsen M."/>
            <person name="Alvarado L."/>
            <person name="Berlin A."/>
            <person name="Borenstein D."/>
            <person name="Chapman S.B."/>
            <person name="Chen Z."/>
            <person name="Engels R."/>
            <person name="Freedman E."/>
            <person name="Gellesch M."/>
            <person name="Goldberg J."/>
            <person name="Griggs A."/>
            <person name="Gujja S."/>
            <person name="Heilman E."/>
            <person name="Heiman D."/>
            <person name="Howarth C."/>
            <person name="Jen D."/>
            <person name="Larson L."/>
            <person name="Mehta T."/>
            <person name="Neiman D."/>
            <person name="Park D."/>
            <person name="Pearson M."/>
            <person name="Richards J."/>
            <person name="Roberts A."/>
            <person name="Saif S."/>
            <person name="Shea T."/>
            <person name="Shenoy N."/>
            <person name="Sisk P."/>
            <person name="Stolte C."/>
            <person name="Sykes S."/>
            <person name="Walk T."/>
            <person name="White J."/>
            <person name="Yandava C."/>
            <person name="Haas B."/>
            <person name="Nusbaum C."/>
            <person name="Birren B."/>
        </authorList>
    </citation>
    <scope>NUCLEOTIDE SEQUENCE [LARGE SCALE GENOMIC DNA]</scope>
    <source>
        <strain evidence="9">RMSCC 757 / Silveira</strain>
    </source>
</reference>
<comment type="subcellular location">
    <subcellularLocation>
        <location evidence="1">Cell membrane</location>
        <topology evidence="1">Multi-pass membrane protein</topology>
    </subcellularLocation>
</comment>
<evidence type="ECO:0000256" key="2">
    <source>
        <dbReference type="ARBA" id="ARBA00022448"/>
    </source>
</evidence>
<proteinExistence type="predicted"/>
<keyword evidence="2" id="KW-0813">Transport</keyword>
<evidence type="ECO:0000313" key="8">
    <source>
        <dbReference type="EMBL" id="EFW21510.1"/>
    </source>
</evidence>
<keyword evidence="5 7" id="KW-1133">Transmembrane helix</keyword>
<keyword evidence="4 7" id="KW-0812">Transmembrane</keyword>
<sequence>MVPVQALEATSLTFTSHAWGKWRKTIGVESRRTKCSQETYSVTCMPWFPGDSAIDSNLEIVRPALASVVIALLVEIPLCILLGLFGCRPFAYYLSGSRAVSEITAHMWRTIDWCYLFYAVSTQLAAILLATRPRWYLYQSLASNILYALPWAIVCQVANLSAKNAWTYHSLVFGGSLVFSFFAIVVIDGLWAWCLLTGRVYLETFRDSEENQLPPSKPSSSLWGLSAIRICGVTFLDLLSWGWCKRQQLLVSRLAVYF</sequence>
<dbReference type="AlphaFoldDB" id="E9CW34"/>
<reference evidence="9" key="1">
    <citation type="journal article" date="2010" name="Genome Res.">
        <title>Population genomic sequencing of Coccidioides fungi reveals recent hybridization and transposon control.</title>
        <authorList>
            <person name="Neafsey D.E."/>
            <person name="Barker B.M."/>
            <person name="Sharpton T.J."/>
            <person name="Stajich J.E."/>
            <person name="Park D.J."/>
            <person name="Whiston E."/>
            <person name="Hung C.-Y."/>
            <person name="McMahan C."/>
            <person name="White J."/>
            <person name="Sykes S."/>
            <person name="Heiman D."/>
            <person name="Young S."/>
            <person name="Zeng Q."/>
            <person name="Abouelleil A."/>
            <person name="Aftuck L."/>
            <person name="Bessette D."/>
            <person name="Brown A."/>
            <person name="FitzGerald M."/>
            <person name="Lui A."/>
            <person name="Macdonald J.P."/>
            <person name="Priest M."/>
            <person name="Orbach M.J."/>
            <person name="Galgiani J.N."/>
            <person name="Kirkland T.N."/>
            <person name="Cole G.T."/>
            <person name="Birren B.W."/>
            <person name="Henn M.R."/>
            <person name="Taylor J.W."/>
            <person name="Rounsley S.D."/>
        </authorList>
    </citation>
    <scope>NUCLEOTIDE SEQUENCE [LARGE SCALE GENOMIC DNA]</scope>
    <source>
        <strain evidence="9">RMSCC 757 / Silveira</strain>
    </source>
</reference>
<feature type="transmembrane region" description="Helical" evidence="7">
    <location>
        <begin position="222"/>
        <end position="244"/>
    </location>
</feature>
<dbReference type="EMBL" id="GL636487">
    <property type="protein sequence ID" value="EFW21510.1"/>
    <property type="molecule type" value="Genomic_DNA"/>
</dbReference>
<evidence type="ECO:0000256" key="6">
    <source>
        <dbReference type="ARBA" id="ARBA00023136"/>
    </source>
</evidence>
<evidence type="ECO:0000256" key="7">
    <source>
        <dbReference type="SAM" id="Phobius"/>
    </source>
</evidence>
<dbReference type="OMA" id="RSHIEYH"/>
<name>E9CW34_COCPS</name>
<dbReference type="InterPro" id="IPR052031">
    <property type="entry name" value="Membrane_Transporter-Flippase"/>
</dbReference>
<feature type="transmembrane region" description="Helical" evidence="7">
    <location>
        <begin position="136"/>
        <end position="159"/>
    </location>
</feature>
<feature type="transmembrane region" description="Helical" evidence="7">
    <location>
        <begin position="171"/>
        <end position="202"/>
    </location>
</feature>
<protein>
    <submittedName>
        <fullName evidence="8">Uncharacterized protein</fullName>
    </submittedName>
</protein>
<feature type="transmembrane region" description="Helical" evidence="7">
    <location>
        <begin position="64"/>
        <end position="85"/>
    </location>
</feature>
<dbReference type="HOGENOM" id="CLU_094272_0_0_1"/>
<evidence type="ECO:0000313" key="9">
    <source>
        <dbReference type="Proteomes" id="UP000002497"/>
    </source>
</evidence>
<organism evidence="9">
    <name type="scientific">Coccidioides posadasii (strain RMSCC 757 / Silveira)</name>
    <name type="common">Valley fever fungus</name>
    <dbReference type="NCBI Taxonomy" id="443226"/>
    <lineage>
        <taxon>Eukaryota</taxon>
        <taxon>Fungi</taxon>
        <taxon>Dikarya</taxon>
        <taxon>Ascomycota</taxon>
        <taxon>Pezizomycotina</taxon>
        <taxon>Eurotiomycetes</taxon>
        <taxon>Eurotiomycetidae</taxon>
        <taxon>Onygenales</taxon>
        <taxon>Onygenaceae</taxon>
        <taxon>Coccidioides</taxon>
    </lineage>
</organism>
<evidence type="ECO:0000256" key="1">
    <source>
        <dbReference type="ARBA" id="ARBA00004651"/>
    </source>
</evidence>
<dbReference type="OrthoDB" id="2119662at2759"/>
<dbReference type="PANTHER" id="PTHR43549:SF2">
    <property type="entry name" value="MULTIDRUG RESISTANCE PROTEIN NORM-RELATED"/>
    <property type="match status" value="1"/>
</dbReference>
<dbReference type="GO" id="GO:0005886">
    <property type="term" value="C:plasma membrane"/>
    <property type="evidence" value="ECO:0007669"/>
    <property type="project" value="UniProtKB-SubCell"/>
</dbReference>
<dbReference type="STRING" id="443226.E9CW34"/>
<gene>
    <name evidence="8" type="ORF">CPSG_01667</name>
</gene>
<feature type="transmembrane region" description="Helical" evidence="7">
    <location>
        <begin position="113"/>
        <end position="130"/>
    </location>
</feature>
<evidence type="ECO:0000256" key="4">
    <source>
        <dbReference type="ARBA" id="ARBA00022692"/>
    </source>
</evidence>